<comment type="caution">
    <text evidence="2">The sequence shown here is derived from an EMBL/GenBank/DDBJ whole genome shotgun (WGS) entry which is preliminary data.</text>
</comment>
<keyword evidence="1" id="KW-1133">Transmembrane helix</keyword>
<evidence type="ECO:0000256" key="1">
    <source>
        <dbReference type="SAM" id="Phobius"/>
    </source>
</evidence>
<proteinExistence type="predicted"/>
<dbReference type="EMBL" id="PDCK01000043">
    <property type="protein sequence ID" value="PRQ31235.1"/>
    <property type="molecule type" value="Genomic_DNA"/>
</dbReference>
<sequence length="49" mass="6097">MERKEFSWDLREKLQSEKKNKAMWIWLVYSELAWILAYRARVSDGKKMF</sequence>
<dbReference type="Proteomes" id="UP000238479">
    <property type="component" value="Chromosome 5"/>
</dbReference>
<keyword evidence="1" id="KW-0472">Membrane</keyword>
<keyword evidence="1" id="KW-0812">Transmembrane</keyword>
<dbReference type="Gramene" id="PRQ31235">
    <property type="protein sequence ID" value="PRQ31235"/>
    <property type="gene ID" value="RchiOBHm_Chr5g0033241"/>
</dbReference>
<gene>
    <name evidence="2" type="ORF">RchiOBHm_Chr5g0033241</name>
</gene>
<evidence type="ECO:0000313" key="2">
    <source>
        <dbReference type="EMBL" id="PRQ31235.1"/>
    </source>
</evidence>
<organism evidence="2 3">
    <name type="scientific">Rosa chinensis</name>
    <name type="common">China rose</name>
    <dbReference type="NCBI Taxonomy" id="74649"/>
    <lineage>
        <taxon>Eukaryota</taxon>
        <taxon>Viridiplantae</taxon>
        <taxon>Streptophyta</taxon>
        <taxon>Embryophyta</taxon>
        <taxon>Tracheophyta</taxon>
        <taxon>Spermatophyta</taxon>
        <taxon>Magnoliopsida</taxon>
        <taxon>eudicotyledons</taxon>
        <taxon>Gunneridae</taxon>
        <taxon>Pentapetalae</taxon>
        <taxon>rosids</taxon>
        <taxon>fabids</taxon>
        <taxon>Rosales</taxon>
        <taxon>Rosaceae</taxon>
        <taxon>Rosoideae</taxon>
        <taxon>Rosoideae incertae sedis</taxon>
        <taxon>Rosa</taxon>
    </lineage>
</organism>
<protein>
    <submittedName>
        <fullName evidence="2">Uncharacterized protein</fullName>
    </submittedName>
</protein>
<accession>A0A2P6QAL5</accession>
<reference evidence="2 3" key="1">
    <citation type="journal article" date="2018" name="Nat. Genet.">
        <title>The Rosa genome provides new insights in the design of modern roses.</title>
        <authorList>
            <person name="Bendahmane M."/>
        </authorList>
    </citation>
    <scope>NUCLEOTIDE SEQUENCE [LARGE SCALE GENOMIC DNA]</scope>
    <source>
        <strain evidence="3">cv. Old Blush</strain>
    </source>
</reference>
<dbReference type="AlphaFoldDB" id="A0A2P6QAL5"/>
<keyword evidence="3" id="KW-1185">Reference proteome</keyword>
<feature type="transmembrane region" description="Helical" evidence="1">
    <location>
        <begin position="21"/>
        <end position="40"/>
    </location>
</feature>
<evidence type="ECO:0000313" key="3">
    <source>
        <dbReference type="Proteomes" id="UP000238479"/>
    </source>
</evidence>
<name>A0A2P6QAL5_ROSCH</name>